<feature type="region of interest" description="Disordered" evidence="1">
    <location>
        <begin position="40"/>
        <end position="92"/>
    </location>
</feature>
<feature type="non-terminal residue" evidence="2">
    <location>
        <position position="390"/>
    </location>
</feature>
<name>A0ABD0NIQ4_CIRMR</name>
<accession>A0ABD0NIQ4</accession>
<gene>
    <name evidence="2" type="ORF">M9458_041260</name>
</gene>
<evidence type="ECO:0000313" key="2">
    <source>
        <dbReference type="EMBL" id="KAL0161864.1"/>
    </source>
</evidence>
<comment type="caution">
    <text evidence="2">The sequence shown here is derived from an EMBL/GenBank/DDBJ whole genome shotgun (WGS) entry which is preliminary data.</text>
</comment>
<keyword evidence="3" id="KW-1185">Reference proteome</keyword>
<evidence type="ECO:0000313" key="3">
    <source>
        <dbReference type="Proteomes" id="UP001529510"/>
    </source>
</evidence>
<reference evidence="2 3" key="1">
    <citation type="submission" date="2024-05" db="EMBL/GenBank/DDBJ databases">
        <title>Genome sequencing and assembly of Indian major carp, Cirrhinus mrigala (Hamilton, 1822).</title>
        <authorList>
            <person name="Mohindra V."/>
            <person name="Chowdhury L.M."/>
            <person name="Lal K."/>
            <person name="Jena J.K."/>
        </authorList>
    </citation>
    <scope>NUCLEOTIDE SEQUENCE [LARGE SCALE GENOMIC DNA]</scope>
    <source>
        <strain evidence="2">CM1030</strain>
        <tissue evidence="2">Blood</tissue>
    </source>
</reference>
<feature type="region of interest" description="Disordered" evidence="1">
    <location>
        <begin position="162"/>
        <end position="184"/>
    </location>
</feature>
<sequence length="390" mass="41035">GVPVGVYLSTSALPYGWMGPPLRWEKPSIQPHPTSITTSLIPVPSQPPPARTEIQPEPTADEELTLAVMREPEPERTQSVPEPQKESSQVCEPAPPCIALGSLVENEGMEKDPSHYPTAEDDLEWSFLECLEGITCVFIIGDPAQLTITCVFVIAGPAQVRESGDCRTPTPQPPSPASPSHPSSAGFLQSLDISSCPTQLCGSASGPLVSSSVQARASGPFTLPLSVDPPSPPWLFPPSAPPGTIILLPPSGSFVPTAPPWSVTVSDAWSLHLCGFTALFIPLHVVTAVLRLPVSTSFACCGIFAVVSCTVSATSALRLCPGPLFQWLHLCPSSPCMAAPSIHSAVGWALDPWLATPPNHSVLNLATIGFSLGPIFICSPWALPPSAPFC</sequence>
<feature type="compositionally biased region" description="Polar residues" evidence="1">
    <location>
        <begin position="77"/>
        <end position="90"/>
    </location>
</feature>
<feature type="compositionally biased region" description="Pro residues" evidence="1">
    <location>
        <begin position="170"/>
        <end position="179"/>
    </location>
</feature>
<protein>
    <submittedName>
        <fullName evidence="2">Uncharacterized protein</fullName>
    </submittedName>
</protein>
<evidence type="ECO:0000256" key="1">
    <source>
        <dbReference type="SAM" id="MobiDB-lite"/>
    </source>
</evidence>
<feature type="non-terminal residue" evidence="2">
    <location>
        <position position="1"/>
    </location>
</feature>
<organism evidence="2 3">
    <name type="scientific">Cirrhinus mrigala</name>
    <name type="common">Mrigala</name>
    <dbReference type="NCBI Taxonomy" id="683832"/>
    <lineage>
        <taxon>Eukaryota</taxon>
        <taxon>Metazoa</taxon>
        <taxon>Chordata</taxon>
        <taxon>Craniata</taxon>
        <taxon>Vertebrata</taxon>
        <taxon>Euteleostomi</taxon>
        <taxon>Actinopterygii</taxon>
        <taxon>Neopterygii</taxon>
        <taxon>Teleostei</taxon>
        <taxon>Ostariophysi</taxon>
        <taxon>Cypriniformes</taxon>
        <taxon>Cyprinidae</taxon>
        <taxon>Labeoninae</taxon>
        <taxon>Labeonini</taxon>
        <taxon>Cirrhinus</taxon>
    </lineage>
</organism>
<dbReference type="EMBL" id="JAMKFB020000021">
    <property type="protein sequence ID" value="KAL0161864.1"/>
    <property type="molecule type" value="Genomic_DNA"/>
</dbReference>
<dbReference type="Proteomes" id="UP001529510">
    <property type="component" value="Unassembled WGS sequence"/>
</dbReference>
<dbReference type="AlphaFoldDB" id="A0ABD0NIQ4"/>
<proteinExistence type="predicted"/>